<accession>A0A9N7U8P9</accession>
<comment type="caution">
    <text evidence="2">The sequence shown here is derived from an EMBL/GenBank/DDBJ whole genome shotgun (WGS) entry which is preliminary data.</text>
</comment>
<feature type="region of interest" description="Disordered" evidence="1">
    <location>
        <begin position="30"/>
        <end position="63"/>
    </location>
</feature>
<evidence type="ECO:0000313" key="2">
    <source>
        <dbReference type="EMBL" id="CAB1426042.1"/>
    </source>
</evidence>
<dbReference type="EMBL" id="CADEAL010000855">
    <property type="protein sequence ID" value="CAB1426042.1"/>
    <property type="molecule type" value="Genomic_DNA"/>
</dbReference>
<name>A0A9N7U8P9_PLEPL</name>
<sequence>MSPPVAPWTGKPASKTSSWMAPCVNSQAAARTEFAPQPQSSAHSSCPTSQPPSTATRHPPPRSISSNCCPLHQLAELPVPLATGPGSCPAPLAQLKSCHFLIDSGLSFCLCSPFPIWQWSQLFSAKDPEKRLKEPGVEPPTFCEAQRFHRMPLIYALCTQLKPGLYVLSSSGDGMKRMT</sequence>
<dbReference type="Proteomes" id="UP001153269">
    <property type="component" value="Unassembled WGS sequence"/>
</dbReference>
<reference evidence="2" key="1">
    <citation type="submission" date="2020-03" db="EMBL/GenBank/DDBJ databases">
        <authorList>
            <person name="Weist P."/>
        </authorList>
    </citation>
    <scope>NUCLEOTIDE SEQUENCE</scope>
</reference>
<keyword evidence="3" id="KW-1185">Reference proteome</keyword>
<evidence type="ECO:0000313" key="3">
    <source>
        <dbReference type="Proteomes" id="UP001153269"/>
    </source>
</evidence>
<protein>
    <submittedName>
        <fullName evidence="2">Uncharacterized protein</fullName>
    </submittedName>
</protein>
<evidence type="ECO:0000256" key="1">
    <source>
        <dbReference type="SAM" id="MobiDB-lite"/>
    </source>
</evidence>
<dbReference type="AlphaFoldDB" id="A0A9N7U8P9"/>
<gene>
    <name evidence="2" type="ORF">PLEPLA_LOCUS13976</name>
</gene>
<feature type="compositionally biased region" description="Polar residues" evidence="1">
    <location>
        <begin position="37"/>
        <end position="56"/>
    </location>
</feature>
<organism evidence="2 3">
    <name type="scientific">Pleuronectes platessa</name>
    <name type="common">European plaice</name>
    <dbReference type="NCBI Taxonomy" id="8262"/>
    <lineage>
        <taxon>Eukaryota</taxon>
        <taxon>Metazoa</taxon>
        <taxon>Chordata</taxon>
        <taxon>Craniata</taxon>
        <taxon>Vertebrata</taxon>
        <taxon>Euteleostomi</taxon>
        <taxon>Actinopterygii</taxon>
        <taxon>Neopterygii</taxon>
        <taxon>Teleostei</taxon>
        <taxon>Neoteleostei</taxon>
        <taxon>Acanthomorphata</taxon>
        <taxon>Carangaria</taxon>
        <taxon>Pleuronectiformes</taxon>
        <taxon>Pleuronectoidei</taxon>
        <taxon>Pleuronectidae</taxon>
        <taxon>Pleuronectes</taxon>
    </lineage>
</organism>
<proteinExistence type="predicted"/>